<dbReference type="RefSeq" id="WP_173414646.1">
    <property type="nucleotide sequence ID" value="NZ_CP054139.1"/>
</dbReference>
<gene>
    <name evidence="1" type="ORF">HQ865_09375</name>
</gene>
<proteinExistence type="predicted"/>
<organism evidence="1 2">
    <name type="scientific">Mucilaginibacter mali</name>
    <dbReference type="NCBI Taxonomy" id="2740462"/>
    <lineage>
        <taxon>Bacteria</taxon>
        <taxon>Pseudomonadati</taxon>
        <taxon>Bacteroidota</taxon>
        <taxon>Sphingobacteriia</taxon>
        <taxon>Sphingobacteriales</taxon>
        <taxon>Sphingobacteriaceae</taxon>
        <taxon>Mucilaginibacter</taxon>
    </lineage>
</organism>
<dbReference type="KEGG" id="mmab:HQ865_09375"/>
<dbReference type="EMBL" id="CP054139">
    <property type="protein sequence ID" value="QKJ29956.1"/>
    <property type="molecule type" value="Genomic_DNA"/>
</dbReference>
<keyword evidence="2" id="KW-1185">Reference proteome</keyword>
<reference evidence="1 2" key="1">
    <citation type="submission" date="2020-05" db="EMBL/GenBank/DDBJ databases">
        <title>Mucilaginibacter mali sp. nov.</title>
        <authorList>
            <person name="Kim H.S."/>
            <person name="Lee K.C."/>
            <person name="Suh M.K."/>
            <person name="Kim J.-S."/>
            <person name="Han K.-I."/>
            <person name="Eom M.K."/>
            <person name="Shin Y.K."/>
            <person name="Lee J.-S."/>
        </authorList>
    </citation>
    <scope>NUCLEOTIDE SEQUENCE [LARGE SCALE GENOMIC DNA]</scope>
    <source>
        <strain evidence="1 2">G2-14</strain>
    </source>
</reference>
<dbReference type="Proteomes" id="UP000505355">
    <property type="component" value="Chromosome"/>
</dbReference>
<protein>
    <submittedName>
        <fullName evidence="1">Uncharacterized protein</fullName>
    </submittedName>
</protein>
<accession>A0A7D4UF67</accession>
<sequence length="137" mass="15235">MKKWNAFKSTVNNSYTYTVITASFSGSSTETNITVRNGVVTERAYTLYTSNSGNRSVVKTWTENSATLNTHTEVPPSLTIDEIYAKAKAEWLSVDKSKNEIYFEINDDGMISTCGYFPKGCQDDCFIGVNIKSITPL</sequence>
<dbReference type="AlphaFoldDB" id="A0A7D4UF67"/>
<evidence type="ECO:0000313" key="1">
    <source>
        <dbReference type="EMBL" id="QKJ29956.1"/>
    </source>
</evidence>
<name>A0A7D4UF67_9SPHI</name>
<evidence type="ECO:0000313" key="2">
    <source>
        <dbReference type="Proteomes" id="UP000505355"/>
    </source>
</evidence>